<organism evidence="1 2">
    <name type="scientific">Vanilla planifolia</name>
    <name type="common">Vanilla</name>
    <dbReference type="NCBI Taxonomy" id="51239"/>
    <lineage>
        <taxon>Eukaryota</taxon>
        <taxon>Viridiplantae</taxon>
        <taxon>Streptophyta</taxon>
        <taxon>Embryophyta</taxon>
        <taxon>Tracheophyta</taxon>
        <taxon>Spermatophyta</taxon>
        <taxon>Magnoliopsida</taxon>
        <taxon>Liliopsida</taxon>
        <taxon>Asparagales</taxon>
        <taxon>Orchidaceae</taxon>
        <taxon>Vanilloideae</taxon>
        <taxon>Vanilleae</taxon>
        <taxon>Vanilla</taxon>
    </lineage>
</organism>
<dbReference type="EMBL" id="JADCNM010000014">
    <property type="protein sequence ID" value="KAG0454006.1"/>
    <property type="molecule type" value="Genomic_DNA"/>
</dbReference>
<reference evidence="1 2" key="1">
    <citation type="journal article" date="2020" name="Nat. Food">
        <title>A phased Vanilla planifolia genome enables genetic improvement of flavour and production.</title>
        <authorList>
            <person name="Hasing T."/>
            <person name="Tang H."/>
            <person name="Brym M."/>
            <person name="Khazi F."/>
            <person name="Huang T."/>
            <person name="Chambers A.H."/>
        </authorList>
    </citation>
    <scope>NUCLEOTIDE SEQUENCE [LARGE SCALE GENOMIC DNA]</scope>
    <source>
        <tissue evidence="1">Leaf</tissue>
    </source>
</reference>
<gene>
    <name evidence="1" type="ORF">HPP92_025310</name>
</gene>
<evidence type="ECO:0000313" key="2">
    <source>
        <dbReference type="Proteomes" id="UP000639772"/>
    </source>
</evidence>
<dbReference type="Proteomes" id="UP000639772">
    <property type="component" value="Unassembled WGS sequence"/>
</dbReference>
<accession>A0A835PKQ9</accession>
<sequence>MSASFGPSHTAATNKTAYYAGQVRPSQNELAMDCQKEHVKAVFKNPISKEELGATSLPPPFLLSSSPSVKWNVQVNQGYRRLSFF</sequence>
<protein>
    <submittedName>
        <fullName evidence="1">Uncharacterized protein</fullName>
    </submittedName>
</protein>
<name>A0A835PKQ9_VANPL</name>
<dbReference type="AlphaFoldDB" id="A0A835PKQ9"/>
<proteinExistence type="predicted"/>
<evidence type="ECO:0000313" key="1">
    <source>
        <dbReference type="EMBL" id="KAG0454006.1"/>
    </source>
</evidence>
<comment type="caution">
    <text evidence="1">The sequence shown here is derived from an EMBL/GenBank/DDBJ whole genome shotgun (WGS) entry which is preliminary data.</text>
</comment>